<dbReference type="Proteomes" id="UP000199663">
    <property type="component" value="Unassembled WGS sequence"/>
</dbReference>
<dbReference type="RefSeq" id="WP_019597767.1">
    <property type="nucleotide sequence ID" value="NZ_FNQC01000007.1"/>
</dbReference>
<dbReference type="GO" id="GO:0008168">
    <property type="term" value="F:methyltransferase activity"/>
    <property type="evidence" value="ECO:0007669"/>
    <property type="project" value="UniProtKB-KW"/>
</dbReference>
<dbReference type="CDD" id="cd02440">
    <property type="entry name" value="AdoMet_MTases"/>
    <property type="match status" value="1"/>
</dbReference>
<keyword evidence="2" id="KW-1185">Reference proteome</keyword>
<accession>A0A1H3R273</accession>
<proteinExistence type="predicted"/>
<dbReference type="EMBL" id="FNQC01000007">
    <property type="protein sequence ID" value="SDZ19932.1"/>
    <property type="molecule type" value="Genomic_DNA"/>
</dbReference>
<dbReference type="InterPro" id="IPR029063">
    <property type="entry name" value="SAM-dependent_MTases_sf"/>
</dbReference>
<evidence type="ECO:0000313" key="1">
    <source>
        <dbReference type="EMBL" id="SDZ19932.1"/>
    </source>
</evidence>
<dbReference type="GO" id="GO:0032259">
    <property type="term" value="P:methylation"/>
    <property type="evidence" value="ECO:0007669"/>
    <property type="project" value="UniProtKB-KW"/>
</dbReference>
<reference evidence="1 2" key="1">
    <citation type="submission" date="2016-10" db="EMBL/GenBank/DDBJ databases">
        <authorList>
            <person name="Varghese N."/>
            <person name="Submissions S."/>
        </authorList>
    </citation>
    <scope>NUCLEOTIDE SEQUENCE [LARGE SCALE GENOMIC DNA]</scope>
    <source>
        <strain evidence="1 2">DSM 17997</strain>
    </source>
</reference>
<dbReference type="Gene3D" id="3.40.50.150">
    <property type="entry name" value="Vaccinia Virus protein VP39"/>
    <property type="match status" value="1"/>
</dbReference>
<protein>
    <submittedName>
        <fullName evidence="1">Methyltransferase domain-containing protein</fullName>
    </submittedName>
</protein>
<name>A0A1H3R273_9BACT</name>
<comment type="caution">
    <text evidence="1">The sequence shown here is derived from an EMBL/GenBank/DDBJ whole genome shotgun (WGS) entry which is preliminary data.</text>
</comment>
<dbReference type="SUPFAM" id="SSF53335">
    <property type="entry name" value="S-adenosyl-L-methionine-dependent methyltransferases"/>
    <property type="match status" value="1"/>
</dbReference>
<keyword evidence="1" id="KW-0808">Transferase</keyword>
<organism evidence="1 2">
    <name type="scientific">Rhodonellum ikkaensis</name>
    <dbReference type="NCBI Taxonomy" id="336829"/>
    <lineage>
        <taxon>Bacteria</taxon>
        <taxon>Pseudomonadati</taxon>
        <taxon>Bacteroidota</taxon>
        <taxon>Cytophagia</taxon>
        <taxon>Cytophagales</taxon>
        <taxon>Cytophagaceae</taxon>
        <taxon>Rhodonellum</taxon>
    </lineage>
</organism>
<gene>
    <name evidence="1" type="ORF">SAMN05444412_107153</name>
</gene>
<evidence type="ECO:0000313" key="2">
    <source>
        <dbReference type="Proteomes" id="UP000199663"/>
    </source>
</evidence>
<sequence length="259" mass="29590">MGLSFYAVKAFLKHWLVNEERHSIQSPLAFEIYNGLLNYSKNAVDKDLDLEEFRHLLLKDDQVLEIEDFGAGSKKLKTNTRIASDITKFSTSTRKFSQLYQYFCSITPAEKVLELGTCVGINARYLSREVKGDLYSFEGAEALFQKAQENNPPKNIHYVLGQIQDTLPSILSENGQVDFVLIDATHTYKGTKAYFELILPYLGATSIVAIADIHWSREMNKAWEEIKSHPNISISMDFYECGILIFKKGIAKNHYVLHY</sequence>
<dbReference type="Pfam" id="PF13578">
    <property type="entry name" value="Methyltransf_24"/>
    <property type="match status" value="1"/>
</dbReference>
<keyword evidence="1" id="KW-0489">Methyltransferase</keyword>